<name>A0ABT4SU29_9ACTN</name>
<reference evidence="3 4" key="1">
    <citation type="submission" date="2022-11" db="EMBL/GenBank/DDBJ databases">
        <title>Nonomuraea corallina sp. nov., a new species of the genus Nonomuraea isolated from sea side sediment in Thai sea.</title>
        <authorList>
            <person name="Ngamcharungchit C."/>
            <person name="Matsumoto A."/>
            <person name="Suriyachadkun C."/>
            <person name="Panbangred W."/>
            <person name="Inahashi Y."/>
            <person name="Intra B."/>
        </authorList>
    </citation>
    <scope>NUCLEOTIDE SEQUENCE [LARGE SCALE GENOMIC DNA]</scope>
    <source>
        <strain evidence="3 4">DSM 43553</strain>
    </source>
</reference>
<accession>A0ABT4SU29</accession>
<dbReference type="Proteomes" id="UP001212498">
    <property type="component" value="Unassembled WGS sequence"/>
</dbReference>
<dbReference type="SUPFAM" id="SSF55961">
    <property type="entry name" value="Bet v1-like"/>
    <property type="match status" value="1"/>
</dbReference>
<gene>
    <name evidence="3" type="ORF">OUY24_07265</name>
</gene>
<sequence>MADILHRVGIKAPAADVYEALTTVEGLAGWWTADTRGEGDVLRFRFGTDGFDMKVLDARPGERVLWEVVGGPEEWIGTHVGWDLDRADDYTVILFKHAGWKEPVEFMHHCSTKWAVFLMSLKSLVETGKGAPAPDDVKIDNWN</sequence>
<evidence type="ECO:0000313" key="3">
    <source>
        <dbReference type="EMBL" id="MDA0640415.1"/>
    </source>
</evidence>
<comment type="similarity">
    <text evidence="1">Belongs to the AHA1 family.</text>
</comment>
<dbReference type="RefSeq" id="WP_271275649.1">
    <property type="nucleotide sequence ID" value="NZ_BAABFD010000017.1"/>
</dbReference>
<dbReference type="EMBL" id="JAPNUD010000013">
    <property type="protein sequence ID" value="MDA0640415.1"/>
    <property type="molecule type" value="Genomic_DNA"/>
</dbReference>
<evidence type="ECO:0000313" key="4">
    <source>
        <dbReference type="Proteomes" id="UP001212498"/>
    </source>
</evidence>
<evidence type="ECO:0000256" key="1">
    <source>
        <dbReference type="ARBA" id="ARBA00006817"/>
    </source>
</evidence>
<evidence type="ECO:0000259" key="2">
    <source>
        <dbReference type="Pfam" id="PF08327"/>
    </source>
</evidence>
<dbReference type="Gene3D" id="3.30.530.20">
    <property type="match status" value="1"/>
</dbReference>
<proteinExistence type="inferred from homology"/>
<organism evidence="3 4">
    <name type="scientific">Nonomuraea ferruginea</name>
    <dbReference type="NCBI Taxonomy" id="46174"/>
    <lineage>
        <taxon>Bacteria</taxon>
        <taxon>Bacillati</taxon>
        <taxon>Actinomycetota</taxon>
        <taxon>Actinomycetes</taxon>
        <taxon>Streptosporangiales</taxon>
        <taxon>Streptosporangiaceae</taxon>
        <taxon>Nonomuraea</taxon>
    </lineage>
</organism>
<comment type="caution">
    <text evidence="3">The sequence shown here is derived from an EMBL/GenBank/DDBJ whole genome shotgun (WGS) entry which is preliminary data.</text>
</comment>
<dbReference type="CDD" id="cd07814">
    <property type="entry name" value="SRPBCC_CalC_Aha1-like"/>
    <property type="match status" value="1"/>
</dbReference>
<feature type="domain" description="Activator of Hsp90 ATPase homologue 1/2-like C-terminal" evidence="2">
    <location>
        <begin position="11"/>
        <end position="126"/>
    </location>
</feature>
<keyword evidence="4" id="KW-1185">Reference proteome</keyword>
<dbReference type="InterPro" id="IPR023393">
    <property type="entry name" value="START-like_dom_sf"/>
</dbReference>
<dbReference type="InterPro" id="IPR013538">
    <property type="entry name" value="ASHA1/2-like_C"/>
</dbReference>
<dbReference type="Pfam" id="PF08327">
    <property type="entry name" value="AHSA1"/>
    <property type="match status" value="1"/>
</dbReference>
<protein>
    <submittedName>
        <fullName evidence="3">SRPBCC domain-containing protein</fullName>
    </submittedName>
</protein>